<dbReference type="RefSeq" id="WP_045099380.1">
    <property type="nucleotide sequence ID" value="NZ_CP020614.1"/>
</dbReference>
<evidence type="ECO:0000259" key="1">
    <source>
        <dbReference type="SMART" id="SM00481"/>
    </source>
</evidence>
<dbReference type="Gene3D" id="1.10.150.650">
    <property type="match status" value="1"/>
</dbReference>
<dbReference type="InterPro" id="IPR016195">
    <property type="entry name" value="Pol/histidinol_Pase-like"/>
</dbReference>
<dbReference type="EMBL" id="FMVN01000006">
    <property type="protein sequence ID" value="SCY29489.1"/>
    <property type="molecule type" value="Genomic_DNA"/>
</dbReference>
<dbReference type="CDD" id="cd07438">
    <property type="entry name" value="PHP_HisPPase_AMP"/>
    <property type="match status" value="1"/>
</dbReference>
<dbReference type="InterPro" id="IPR004013">
    <property type="entry name" value="PHP_dom"/>
</dbReference>
<dbReference type="Proteomes" id="UP000182998">
    <property type="component" value="Unassembled WGS sequence"/>
</dbReference>
<reference evidence="2 3" key="1">
    <citation type="submission" date="2016-10" db="EMBL/GenBank/DDBJ databases">
        <authorList>
            <person name="Varghese N."/>
            <person name="Submissions S."/>
        </authorList>
    </citation>
    <scope>NUCLEOTIDE SEQUENCE [LARGE SCALE GENOMIC DNA]</scope>
    <source>
        <strain evidence="2 3">ATCC 33218</strain>
    </source>
</reference>
<proteinExistence type="predicted"/>
<dbReference type="InterPro" id="IPR052018">
    <property type="entry name" value="PHP_domain"/>
</dbReference>
<dbReference type="Gene3D" id="3.20.20.140">
    <property type="entry name" value="Metal-dependent hydrolases"/>
    <property type="match status" value="1"/>
</dbReference>
<dbReference type="SMART" id="SM00481">
    <property type="entry name" value="POLIIIAc"/>
    <property type="match status" value="1"/>
</dbReference>
<dbReference type="PANTHER" id="PTHR42924:SF3">
    <property type="entry name" value="POLYMERASE_HISTIDINOL PHOSPHATASE N-TERMINAL DOMAIN-CONTAINING PROTEIN"/>
    <property type="match status" value="1"/>
</dbReference>
<feature type="domain" description="Polymerase/histidinol phosphatase N-terminal" evidence="1">
    <location>
        <begin position="2"/>
        <end position="67"/>
    </location>
</feature>
<organism evidence="2 3">
    <name type="scientific">Legionella micdadei</name>
    <name type="common">Tatlockia micdadei</name>
    <dbReference type="NCBI Taxonomy" id="451"/>
    <lineage>
        <taxon>Bacteria</taxon>
        <taxon>Pseudomonadati</taxon>
        <taxon>Pseudomonadota</taxon>
        <taxon>Gammaproteobacteria</taxon>
        <taxon>Legionellales</taxon>
        <taxon>Legionellaceae</taxon>
        <taxon>Legionella</taxon>
    </lineage>
</organism>
<name>A0A1G5ER79_LEGMI</name>
<protein>
    <recommendedName>
        <fullName evidence="1">Polymerase/histidinol phosphatase N-terminal domain-containing protein</fullName>
    </recommendedName>
</protein>
<evidence type="ECO:0000313" key="3">
    <source>
        <dbReference type="Proteomes" id="UP000182998"/>
    </source>
</evidence>
<gene>
    <name evidence="2" type="ORF">SAMN02982997_01290</name>
</gene>
<dbReference type="Pfam" id="PF02811">
    <property type="entry name" value="PHP"/>
    <property type="match status" value="1"/>
</dbReference>
<keyword evidence="3" id="KW-1185">Reference proteome</keyword>
<dbReference type="PANTHER" id="PTHR42924">
    <property type="entry name" value="EXONUCLEASE"/>
    <property type="match status" value="1"/>
</dbReference>
<comment type="caution">
    <text evidence="2">The sequence shown here is derived from an EMBL/GenBank/DDBJ whole genome shotgun (WGS) entry which is preliminary data.</text>
</comment>
<dbReference type="SUPFAM" id="SSF89550">
    <property type="entry name" value="PHP domain-like"/>
    <property type="match status" value="1"/>
</dbReference>
<accession>A0A1G5ER79</accession>
<dbReference type="InterPro" id="IPR003141">
    <property type="entry name" value="Pol/His_phosphatase_N"/>
</dbReference>
<evidence type="ECO:0000313" key="2">
    <source>
        <dbReference type="EMBL" id="SCY29489.1"/>
    </source>
</evidence>
<sequence length="275" mass="30672">MIDLHCHSNFSDGILSPKALVSKALEANITTLALTDHDTIDGVKVIQQAASGYPIKIINGIEFSTRWKKYDIHILGLNFDVDNEHIQALIKQQNGCRIARAQQIAERMRACGIEDAYDKACAIAGHNRIARPHFAQIFVEEGLVRDLQTAFDRFLARGKPAFVPTPWISIPEAVEGILKAKGSAVIAHPLKYSLTRTKLRELIGEFKEAGGIGMEVVSGDMTLAQVQEIAELCLRYQLYASTGSDYHGETLSRISLGRQRQLPLNCRPIWHQWIM</sequence>